<evidence type="ECO:0000256" key="4">
    <source>
        <dbReference type="ARBA" id="ARBA00022763"/>
    </source>
</evidence>
<dbReference type="Pfam" id="PF01261">
    <property type="entry name" value="AP_endonuc_2"/>
    <property type="match status" value="1"/>
</dbReference>
<protein>
    <recommendedName>
        <fullName evidence="8">Xylose isomerase-like TIM barrel domain-containing protein</fullName>
    </recommendedName>
</protein>
<evidence type="ECO:0000259" key="8">
    <source>
        <dbReference type="Pfam" id="PF01261"/>
    </source>
</evidence>
<keyword evidence="3" id="KW-0479">Metal-binding</keyword>
<evidence type="ECO:0000256" key="2">
    <source>
        <dbReference type="ARBA" id="ARBA00005340"/>
    </source>
</evidence>
<feature type="non-terminal residue" evidence="9">
    <location>
        <position position="257"/>
    </location>
</feature>
<name>A0A382ES19_9ZZZZ</name>
<dbReference type="InterPro" id="IPR018246">
    <property type="entry name" value="AP_endonuc_F2_Zn_BS"/>
</dbReference>
<dbReference type="SMART" id="SM00518">
    <property type="entry name" value="AP2Ec"/>
    <property type="match status" value="1"/>
</dbReference>
<evidence type="ECO:0000256" key="7">
    <source>
        <dbReference type="ARBA" id="ARBA00023204"/>
    </source>
</evidence>
<comment type="cofactor">
    <cofactor evidence="1">
        <name>Zn(2+)</name>
        <dbReference type="ChEBI" id="CHEBI:29105"/>
    </cofactor>
</comment>
<dbReference type="InterPro" id="IPR013022">
    <property type="entry name" value="Xyl_isomerase-like_TIM-brl"/>
</dbReference>
<dbReference type="NCBIfam" id="TIGR00587">
    <property type="entry name" value="nfo"/>
    <property type="match status" value="1"/>
</dbReference>
<dbReference type="AlphaFoldDB" id="A0A382ES19"/>
<dbReference type="SUPFAM" id="SSF51658">
    <property type="entry name" value="Xylose isomerase-like"/>
    <property type="match status" value="1"/>
</dbReference>
<dbReference type="GO" id="GO:0008081">
    <property type="term" value="F:phosphoric diester hydrolase activity"/>
    <property type="evidence" value="ECO:0007669"/>
    <property type="project" value="TreeGrafter"/>
</dbReference>
<keyword evidence="7" id="KW-0234">DNA repair</keyword>
<dbReference type="GO" id="GO:0006284">
    <property type="term" value="P:base-excision repair"/>
    <property type="evidence" value="ECO:0007669"/>
    <property type="project" value="TreeGrafter"/>
</dbReference>
<keyword evidence="4" id="KW-0227">DNA damage</keyword>
<gene>
    <name evidence="9" type="ORF">METZ01_LOCUS205635</name>
</gene>
<keyword evidence="6" id="KW-0862">Zinc</keyword>
<feature type="domain" description="Xylose isomerase-like TIM barrel" evidence="8">
    <location>
        <begin position="19"/>
        <end position="250"/>
    </location>
</feature>
<evidence type="ECO:0000256" key="3">
    <source>
        <dbReference type="ARBA" id="ARBA00022723"/>
    </source>
</evidence>
<dbReference type="GO" id="GO:0008270">
    <property type="term" value="F:zinc ion binding"/>
    <property type="evidence" value="ECO:0007669"/>
    <property type="project" value="InterPro"/>
</dbReference>
<evidence type="ECO:0000313" key="9">
    <source>
        <dbReference type="EMBL" id="SVB52781.1"/>
    </source>
</evidence>
<dbReference type="FunFam" id="3.20.20.150:FF:000001">
    <property type="entry name" value="Probable endonuclease 4"/>
    <property type="match status" value="1"/>
</dbReference>
<organism evidence="9">
    <name type="scientific">marine metagenome</name>
    <dbReference type="NCBI Taxonomy" id="408172"/>
    <lineage>
        <taxon>unclassified sequences</taxon>
        <taxon>metagenomes</taxon>
        <taxon>ecological metagenomes</taxon>
    </lineage>
</organism>
<evidence type="ECO:0000256" key="1">
    <source>
        <dbReference type="ARBA" id="ARBA00001947"/>
    </source>
</evidence>
<dbReference type="CDD" id="cd00019">
    <property type="entry name" value="AP2Ec"/>
    <property type="match status" value="1"/>
</dbReference>
<dbReference type="GO" id="GO:0003677">
    <property type="term" value="F:DNA binding"/>
    <property type="evidence" value="ECO:0007669"/>
    <property type="project" value="InterPro"/>
</dbReference>
<dbReference type="InterPro" id="IPR001719">
    <property type="entry name" value="AP_endonuc_2"/>
</dbReference>
<dbReference type="InterPro" id="IPR036237">
    <property type="entry name" value="Xyl_isomerase-like_sf"/>
</dbReference>
<evidence type="ECO:0000256" key="6">
    <source>
        <dbReference type="ARBA" id="ARBA00022833"/>
    </source>
</evidence>
<dbReference type="GO" id="GO:0003906">
    <property type="term" value="F:DNA-(apurinic or apyrimidinic site) endonuclease activity"/>
    <property type="evidence" value="ECO:0007669"/>
    <property type="project" value="TreeGrafter"/>
</dbReference>
<dbReference type="EMBL" id="UINC01045705">
    <property type="protein sequence ID" value="SVB52781.1"/>
    <property type="molecule type" value="Genomic_DNA"/>
</dbReference>
<evidence type="ECO:0000256" key="5">
    <source>
        <dbReference type="ARBA" id="ARBA00022801"/>
    </source>
</evidence>
<dbReference type="PROSITE" id="PS51432">
    <property type="entry name" value="AP_NUCLEASE_F2_4"/>
    <property type="match status" value="1"/>
</dbReference>
<accession>A0A382ES19</accession>
<dbReference type="PROSITE" id="PS00730">
    <property type="entry name" value="AP_NUCLEASE_F2_2"/>
    <property type="match status" value="1"/>
</dbReference>
<dbReference type="Gene3D" id="3.20.20.150">
    <property type="entry name" value="Divalent-metal-dependent TIM barrel enzymes"/>
    <property type="match status" value="1"/>
</dbReference>
<dbReference type="PANTHER" id="PTHR21445">
    <property type="entry name" value="ENDONUCLEASE IV ENDODEOXYRIBONUCLEASE IV"/>
    <property type="match status" value="1"/>
</dbReference>
<proteinExistence type="inferred from homology"/>
<dbReference type="PANTHER" id="PTHR21445:SF0">
    <property type="entry name" value="APURINIC-APYRIMIDINIC ENDONUCLEASE"/>
    <property type="match status" value="1"/>
</dbReference>
<reference evidence="9" key="1">
    <citation type="submission" date="2018-05" db="EMBL/GenBank/DDBJ databases">
        <authorList>
            <person name="Lanie J.A."/>
            <person name="Ng W.-L."/>
            <person name="Kazmierczak K.M."/>
            <person name="Andrzejewski T.M."/>
            <person name="Davidsen T.M."/>
            <person name="Wayne K.J."/>
            <person name="Tettelin H."/>
            <person name="Glass J.I."/>
            <person name="Rusch D."/>
            <person name="Podicherti R."/>
            <person name="Tsui H.-C.T."/>
            <person name="Winkler M.E."/>
        </authorList>
    </citation>
    <scope>NUCLEOTIDE SEQUENCE</scope>
</reference>
<keyword evidence="5" id="KW-0378">Hydrolase</keyword>
<dbReference type="HAMAP" id="MF_00152">
    <property type="entry name" value="Nfo"/>
    <property type="match status" value="1"/>
</dbReference>
<dbReference type="PROSITE" id="PS00731">
    <property type="entry name" value="AP_NUCLEASE_F2_3"/>
    <property type="match status" value="1"/>
</dbReference>
<comment type="similarity">
    <text evidence="2">Belongs to the AP endonuclease 2 family.</text>
</comment>
<feature type="non-terminal residue" evidence="9">
    <location>
        <position position="1"/>
    </location>
</feature>
<sequence>VQIGLHVSISGSIANAVTNAVERECSAFQIFTGNPRGWYAKDLANDDVSNYNKNLSESDIDRFATVAHMPYLPNLSTPDISSYEKSIKAMIREVERCAKIGIPYLVTHLGSHKGSGEENGIQRLTGALMEVAKATSDVTILLENTAGQKNSVGSDFTQLAEIFFSLEPADRFGICIDTCHAFAAGYDLGSEKNAKNTFEKFDKEIGLKYLKILHLNDSKGELGSHLDRHDHIGLGHIGKTGLSKVIKLMNKNKIPII</sequence>